<organism evidence="10 11">
    <name type="scientific">Chlorella vulgaris</name>
    <name type="common">Green alga</name>
    <dbReference type="NCBI Taxonomy" id="3077"/>
    <lineage>
        <taxon>Eukaryota</taxon>
        <taxon>Viridiplantae</taxon>
        <taxon>Chlorophyta</taxon>
        <taxon>core chlorophytes</taxon>
        <taxon>Trebouxiophyceae</taxon>
        <taxon>Chlorellales</taxon>
        <taxon>Chlorellaceae</taxon>
        <taxon>Chlorella clade</taxon>
        <taxon>Chlorella</taxon>
    </lineage>
</organism>
<evidence type="ECO:0000256" key="4">
    <source>
        <dbReference type="ARBA" id="ARBA00022723"/>
    </source>
</evidence>
<proteinExistence type="predicted"/>
<reference evidence="10" key="2">
    <citation type="submission" date="2020-11" db="EMBL/GenBank/DDBJ databases">
        <authorList>
            <person name="Cecchin M."/>
            <person name="Marcolungo L."/>
            <person name="Rossato M."/>
            <person name="Girolomoni L."/>
            <person name="Cosentino E."/>
            <person name="Cuine S."/>
            <person name="Li-Beisson Y."/>
            <person name="Delledonne M."/>
            <person name="Ballottari M."/>
        </authorList>
    </citation>
    <scope>NUCLEOTIDE SEQUENCE</scope>
    <source>
        <strain evidence="10">211/11P</strain>
        <tissue evidence="10">Whole cell</tissue>
    </source>
</reference>
<evidence type="ECO:0000256" key="5">
    <source>
        <dbReference type="ARBA" id="ARBA00022801"/>
    </source>
</evidence>
<feature type="domain" description="CMP/dCMP-type deaminase" evidence="9">
    <location>
        <begin position="12"/>
        <end position="135"/>
    </location>
</feature>
<evidence type="ECO:0000256" key="2">
    <source>
        <dbReference type="ARBA" id="ARBA00004882"/>
    </source>
</evidence>
<comment type="function">
    <text evidence="7">Monofunctional pyrimidine deaminase involved in the riboflavin biosynthesis pathway. Also has a reductase domain that lacks catalytically essential substrate-binding residues.</text>
</comment>
<dbReference type="PANTHER" id="PTHR11079">
    <property type="entry name" value="CYTOSINE DEAMINASE FAMILY MEMBER"/>
    <property type="match status" value="1"/>
</dbReference>
<accession>A0A9D4TSQ6</accession>
<reference evidence="10" key="1">
    <citation type="journal article" date="2019" name="Plant J.">
        <title>Chlorella vulgaris genome assembly and annotation reveals the molecular basis for metabolic acclimation to high light conditions.</title>
        <authorList>
            <person name="Cecchin M."/>
            <person name="Marcolungo L."/>
            <person name="Rossato M."/>
            <person name="Girolomoni L."/>
            <person name="Cosentino E."/>
            <person name="Cuine S."/>
            <person name="Li-Beisson Y."/>
            <person name="Delledonne M."/>
            <person name="Ballottari M."/>
        </authorList>
    </citation>
    <scope>NUCLEOTIDE SEQUENCE</scope>
    <source>
        <strain evidence="10">211/11P</strain>
    </source>
</reference>
<dbReference type="PANTHER" id="PTHR11079:SF162">
    <property type="entry name" value="RIBOFLAVIN BIOSYNTHESIS PROTEIN PYRD, CHLOROPLASTIC"/>
    <property type="match status" value="1"/>
</dbReference>
<dbReference type="InterPro" id="IPR016192">
    <property type="entry name" value="APOBEC/CMP_deaminase_Zn-bd"/>
</dbReference>
<comment type="pathway">
    <text evidence="2">Cofactor biosynthesis; riboflavin biosynthesis; 5-amino-6-(D-ribitylamino)uracil from GTP: step 2/4.</text>
</comment>
<keyword evidence="6" id="KW-0862">Zinc</keyword>
<dbReference type="EMBL" id="SIDB01000004">
    <property type="protein sequence ID" value="KAI3433612.1"/>
    <property type="molecule type" value="Genomic_DNA"/>
</dbReference>
<dbReference type="GO" id="GO:0008270">
    <property type="term" value="F:zinc ion binding"/>
    <property type="evidence" value="ECO:0007669"/>
    <property type="project" value="InterPro"/>
</dbReference>
<gene>
    <name evidence="10" type="ORF">D9Q98_003421</name>
</gene>
<evidence type="ECO:0000313" key="10">
    <source>
        <dbReference type="EMBL" id="KAI3433612.1"/>
    </source>
</evidence>
<dbReference type="SUPFAM" id="SSF53927">
    <property type="entry name" value="Cytidine deaminase-like"/>
    <property type="match status" value="1"/>
</dbReference>
<dbReference type="GO" id="GO:0009231">
    <property type="term" value="P:riboflavin biosynthetic process"/>
    <property type="evidence" value="ECO:0007669"/>
    <property type="project" value="InterPro"/>
</dbReference>
<dbReference type="InterPro" id="IPR002125">
    <property type="entry name" value="CMP_dCMP_dom"/>
</dbReference>
<keyword evidence="11" id="KW-1185">Reference proteome</keyword>
<dbReference type="AlphaFoldDB" id="A0A9D4TSQ6"/>
<evidence type="ECO:0000256" key="8">
    <source>
        <dbReference type="ARBA" id="ARBA00070721"/>
    </source>
</evidence>
<dbReference type="PROSITE" id="PS51747">
    <property type="entry name" value="CYT_DCMP_DEAMINASES_2"/>
    <property type="match status" value="1"/>
</dbReference>
<evidence type="ECO:0000259" key="9">
    <source>
        <dbReference type="PROSITE" id="PS51747"/>
    </source>
</evidence>
<dbReference type="InterPro" id="IPR004794">
    <property type="entry name" value="Eubact_RibD"/>
</dbReference>
<protein>
    <recommendedName>
        <fullName evidence="8">Riboflavin biosynthesis protein PYRD, chloroplastic</fullName>
        <ecNumber evidence="3">3.5.4.26</ecNumber>
    </recommendedName>
</protein>
<evidence type="ECO:0000256" key="3">
    <source>
        <dbReference type="ARBA" id="ARBA00012766"/>
    </source>
</evidence>
<evidence type="ECO:0000256" key="6">
    <source>
        <dbReference type="ARBA" id="ARBA00022833"/>
    </source>
</evidence>
<evidence type="ECO:0000256" key="1">
    <source>
        <dbReference type="ARBA" id="ARBA00001947"/>
    </source>
</evidence>
<comment type="cofactor">
    <cofactor evidence="1">
        <name>Zn(2+)</name>
        <dbReference type="ChEBI" id="CHEBI:29105"/>
    </cofactor>
</comment>
<dbReference type="Proteomes" id="UP001055712">
    <property type="component" value="Unassembled WGS sequence"/>
</dbReference>
<dbReference type="EC" id="3.5.4.26" evidence="3"/>
<dbReference type="OrthoDB" id="252265at2759"/>
<dbReference type="FunFam" id="3.40.140.10:FF:000025">
    <property type="entry name" value="Riboflavin biosynthesis protein RibD"/>
    <property type="match status" value="1"/>
</dbReference>
<keyword evidence="5" id="KW-0378">Hydrolase</keyword>
<dbReference type="InterPro" id="IPR016193">
    <property type="entry name" value="Cytidine_deaminase-like"/>
</dbReference>
<evidence type="ECO:0000313" key="11">
    <source>
        <dbReference type="Proteomes" id="UP001055712"/>
    </source>
</evidence>
<dbReference type="GO" id="GO:0008835">
    <property type="term" value="F:diaminohydroxyphosphoribosylaminopyrimidine deaminase activity"/>
    <property type="evidence" value="ECO:0007669"/>
    <property type="project" value="UniProtKB-EC"/>
</dbReference>
<dbReference type="PROSITE" id="PS00903">
    <property type="entry name" value="CYT_DCMP_DEAMINASES_1"/>
    <property type="match status" value="1"/>
</dbReference>
<name>A0A9D4TSQ6_CHLVU</name>
<dbReference type="Pfam" id="PF00383">
    <property type="entry name" value="dCMP_cyt_deam_1"/>
    <property type="match status" value="1"/>
</dbReference>
<dbReference type="CDD" id="cd01284">
    <property type="entry name" value="Riboflavin_deaminase-reductase"/>
    <property type="match status" value="1"/>
</dbReference>
<dbReference type="Gene3D" id="3.40.140.10">
    <property type="entry name" value="Cytidine Deaminase, domain 2"/>
    <property type="match status" value="1"/>
</dbReference>
<comment type="caution">
    <text evidence="10">The sequence shown here is derived from an EMBL/GenBank/DDBJ whole genome shotgun (WGS) entry which is preliminary data.</text>
</comment>
<keyword evidence="4" id="KW-0479">Metal-binding</keyword>
<dbReference type="NCBIfam" id="TIGR00326">
    <property type="entry name" value="eubact_ribD"/>
    <property type="match status" value="1"/>
</dbReference>
<evidence type="ECO:0000256" key="7">
    <source>
        <dbReference type="ARBA" id="ARBA00058389"/>
    </source>
</evidence>
<sequence>MAAATEPSTVTAADCTHMRRALELAARGLGATHPNPAVGCVLVDPEGTVVGEGYHPQAGMPHAEVYALRAAGQRAAGATAYVTLEPCNHYGRTPPCSRALVAAGVARVVVGVADPNPLVAGCGIKTLQGAGIPVAVGCEEAACYAINEEFMLRMTAQAAAAAAAAAPASTSQQ</sequence>